<dbReference type="EMBL" id="CZDF01000171">
    <property type="protein sequence ID" value="CUR34524.1"/>
    <property type="molecule type" value="Genomic_DNA"/>
</dbReference>
<keyword evidence="3" id="KW-1185">Reference proteome</keyword>
<feature type="transmembrane region" description="Helical" evidence="1">
    <location>
        <begin position="42"/>
        <end position="59"/>
    </location>
</feature>
<protein>
    <submittedName>
        <fullName evidence="2">Uncharacterized protein</fullName>
    </submittedName>
</protein>
<dbReference type="AlphaFoldDB" id="A0A1J1LRN8"/>
<accession>A0A1J1LRN8</accession>
<dbReference type="RefSeq" id="WP_072721083.1">
    <property type="nucleotide sequence ID" value="NZ_LN889812.1"/>
</dbReference>
<keyword evidence="1" id="KW-1133">Transmembrane helix</keyword>
<proteinExistence type="predicted"/>
<organism evidence="2 3">
    <name type="scientific">Planktothrix tepida PCC 9214</name>
    <dbReference type="NCBI Taxonomy" id="671072"/>
    <lineage>
        <taxon>Bacteria</taxon>
        <taxon>Bacillati</taxon>
        <taxon>Cyanobacteriota</taxon>
        <taxon>Cyanophyceae</taxon>
        <taxon>Oscillatoriophycideae</taxon>
        <taxon>Oscillatoriales</taxon>
        <taxon>Microcoleaceae</taxon>
        <taxon>Planktothrix</taxon>
    </lineage>
</organism>
<evidence type="ECO:0000256" key="1">
    <source>
        <dbReference type="SAM" id="Phobius"/>
    </source>
</evidence>
<keyword evidence="1" id="KW-0812">Transmembrane</keyword>
<gene>
    <name evidence="2" type="ORF">PL9214640531</name>
</gene>
<evidence type="ECO:0000313" key="3">
    <source>
        <dbReference type="Proteomes" id="UP000184315"/>
    </source>
</evidence>
<dbReference type="Proteomes" id="UP000184315">
    <property type="component" value="Unassembled WGS sequence"/>
</dbReference>
<sequence length="64" mass="7146">MASSTLDGLQQAKLSQPDAIIWEFPIKERQGIRFIKISKTKIFIGFVVIVGKPCLSITLSDMVH</sequence>
<reference evidence="3" key="1">
    <citation type="submission" date="2015-10" db="EMBL/GenBank/DDBJ databases">
        <authorList>
            <person name="Regsiter A."/>
            <person name="william w."/>
        </authorList>
    </citation>
    <scope>NUCLEOTIDE SEQUENCE [LARGE SCALE GENOMIC DNA]</scope>
</reference>
<keyword evidence="1" id="KW-0472">Membrane</keyword>
<evidence type="ECO:0000313" key="2">
    <source>
        <dbReference type="EMBL" id="CUR34524.1"/>
    </source>
</evidence>
<dbReference type="STRING" id="671072.PL9214640531"/>
<name>A0A1J1LRN8_9CYAN</name>